<organism evidence="2 3">
    <name type="scientific">Flavobacterium piscinae</name>
    <dbReference type="NCBI Taxonomy" id="2506424"/>
    <lineage>
        <taxon>Bacteria</taxon>
        <taxon>Pseudomonadati</taxon>
        <taxon>Bacteroidota</taxon>
        <taxon>Flavobacteriia</taxon>
        <taxon>Flavobacteriales</taxon>
        <taxon>Flavobacteriaceae</taxon>
        <taxon>Flavobacterium</taxon>
    </lineage>
</organism>
<evidence type="ECO:0000313" key="3">
    <source>
        <dbReference type="Proteomes" id="UP000289734"/>
    </source>
</evidence>
<evidence type="ECO:0000259" key="1">
    <source>
        <dbReference type="Pfam" id="PF19918"/>
    </source>
</evidence>
<dbReference type="AlphaFoldDB" id="A0A4Q1KYL6"/>
<comment type="caution">
    <text evidence="2">The sequence shown here is derived from an EMBL/GenBank/DDBJ whole genome shotgun (WGS) entry which is preliminary data.</text>
</comment>
<protein>
    <recommendedName>
        <fullName evidence="1">MoxR-vWA-beta-propeller ternary system domain-containing protein</fullName>
    </recommendedName>
</protein>
<dbReference type="Proteomes" id="UP000289734">
    <property type="component" value="Unassembled WGS sequence"/>
</dbReference>
<dbReference type="RefSeq" id="WP_129463051.1">
    <property type="nucleotide sequence ID" value="NZ_SBKQ01000002.1"/>
</dbReference>
<dbReference type="EMBL" id="SBKQ01000002">
    <property type="protein sequence ID" value="RXR34639.1"/>
    <property type="molecule type" value="Genomic_DNA"/>
</dbReference>
<evidence type="ECO:0000313" key="2">
    <source>
        <dbReference type="EMBL" id="RXR34639.1"/>
    </source>
</evidence>
<reference evidence="3" key="1">
    <citation type="submission" date="2019-01" db="EMBL/GenBank/DDBJ databases">
        <title>Cytophagaceae bacterium strain CAR-16.</title>
        <authorList>
            <person name="Chen W.-M."/>
        </authorList>
    </citation>
    <scope>NUCLEOTIDE SEQUENCE [LARGE SCALE GENOMIC DNA]</scope>
    <source>
        <strain evidence="3">ICH-30</strain>
    </source>
</reference>
<keyword evidence="3" id="KW-1185">Reference proteome</keyword>
<accession>A0A4Q1KYL6</accession>
<dbReference type="InterPro" id="IPR045552">
    <property type="entry name" value="bpX2"/>
</dbReference>
<proteinExistence type="predicted"/>
<dbReference type="Pfam" id="PF19918">
    <property type="entry name" value="bpX2"/>
    <property type="match status" value="1"/>
</dbReference>
<gene>
    <name evidence="2" type="ORF">EQG68_01640</name>
</gene>
<name>A0A4Q1KYL6_9FLAO</name>
<dbReference type="OrthoDB" id="674746at2"/>
<sequence length="235" mass="27137">MYYLEIQRADSELLASIRHWDNLKAAISDEIILVKDFTEEQIHSSLLRQIPGIKLYELREQLLFFKGSLLPSKKLPSALLWSPIARALPIQLPKYNLNFFGIQEKVIIKLVPTDNVRTSFALLSKLEIVEKSIVVLPEIRVKSLQWVVLEKRALFLGTPLLPFKGITYWRLNNFLLPTGYEFELPLTSGIVEDLLNRGKENWILVQNDNSCIVIPKNDFKQLSLSSFRLSNKQVF</sequence>
<feature type="domain" description="MoxR-vWA-beta-propeller ternary system" evidence="1">
    <location>
        <begin position="4"/>
        <end position="229"/>
    </location>
</feature>